<accession>A0A090XC92</accession>
<reference evidence="2" key="1">
    <citation type="journal article" date="2015" name="PLoS Negl. Trop. Dis.">
        <title>Deep Sequencing Analysis of the Ixodes ricinus Haemocytome.</title>
        <authorList>
            <person name="Kotsyfakis M."/>
            <person name="Kopacek P."/>
            <person name="Franta Z."/>
            <person name="Pedra J.H."/>
            <person name="Ribeiro J.M."/>
        </authorList>
    </citation>
    <scope>NUCLEOTIDE SEQUENCE</scope>
</reference>
<dbReference type="Gene3D" id="3.40.50.720">
    <property type="entry name" value="NAD(P)-binding Rossmann-like Domain"/>
    <property type="match status" value="1"/>
</dbReference>
<dbReference type="PANTHER" id="PTHR48075">
    <property type="entry name" value="3-HYDROXYACYL-COA DEHYDROGENASE FAMILY PROTEIN"/>
    <property type="match status" value="1"/>
</dbReference>
<sequence>MLFASVGYKVALFDVEPRKIDEALKDIEDQLQTLEKNWGSERQPSLQNEQHQLVQRSASMADCIKGAIHVQECVFENLELQNKKVFLEMDKLADDKVVLCNSTSCFPPSSFTKDLKHRSQAIVGHPVNPPNYVPLVERRSSPLDRPPGCYPNPCSHEGNWPEASCPQERSGLALCYNRIQYAILNECWKAQFR</sequence>
<dbReference type="GO" id="GO:0006631">
    <property type="term" value="P:fatty acid metabolic process"/>
    <property type="evidence" value="ECO:0007669"/>
    <property type="project" value="InterPro"/>
</dbReference>
<organism evidence="2">
    <name type="scientific">Ixodes ricinus</name>
    <name type="common">Common tick</name>
    <name type="synonym">Acarus ricinus</name>
    <dbReference type="NCBI Taxonomy" id="34613"/>
    <lineage>
        <taxon>Eukaryota</taxon>
        <taxon>Metazoa</taxon>
        <taxon>Ecdysozoa</taxon>
        <taxon>Arthropoda</taxon>
        <taxon>Chelicerata</taxon>
        <taxon>Arachnida</taxon>
        <taxon>Acari</taxon>
        <taxon>Parasitiformes</taxon>
        <taxon>Ixodida</taxon>
        <taxon>Ixodoidea</taxon>
        <taxon>Ixodidae</taxon>
        <taxon>Ixodinae</taxon>
        <taxon>Ixodes</taxon>
    </lineage>
</organism>
<evidence type="ECO:0000313" key="2">
    <source>
        <dbReference type="EMBL" id="JAC94681.1"/>
    </source>
</evidence>
<evidence type="ECO:0000259" key="1">
    <source>
        <dbReference type="Pfam" id="PF02737"/>
    </source>
</evidence>
<dbReference type="PANTHER" id="PTHR48075:SF1">
    <property type="entry name" value="LAMBDA-CRYSTALLIN HOMOLOG"/>
    <property type="match status" value="1"/>
</dbReference>
<dbReference type="Pfam" id="PF02737">
    <property type="entry name" value="3HCDH_N"/>
    <property type="match status" value="1"/>
</dbReference>
<dbReference type="InterPro" id="IPR006176">
    <property type="entry name" value="3-OHacyl-CoA_DH_NAD-bd"/>
</dbReference>
<dbReference type="GO" id="GO:0070403">
    <property type="term" value="F:NAD+ binding"/>
    <property type="evidence" value="ECO:0007669"/>
    <property type="project" value="InterPro"/>
</dbReference>
<name>A0A090XC92_IXORI</name>
<dbReference type="GO" id="GO:0050104">
    <property type="term" value="F:L-gulonate 3-dehydrogenase activity"/>
    <property type="evidence" value="ECO:0007669"/>
    <property type="project" value="TreeGrafter"/>
</dbReference>
<dbReference type="EMBL" id="GBIH01000029">
    <property type="protein sequence ID" value="JAC94681.1"/>
    <property type="molecule type" value="mRNA"/>
</dbReference>
<dbReference type="InterPro" id="IPR036291">
    <property type="entry name" value="NAD(P)-bd_dom_sf"/>
</dbReference>
<dbReference type="AlphaFoldDB" id="A0A090XC92"/>
<feature type="domain" description="3-hydroxyacyl-CoA dehydrogenase NAD binding" evidence="1">
    <location>
        <begin position="2"/>
        <end position="137"/>
    </location>
</feature>
<dbReference type="SUPFAM" id="SSF51735">
    <property type="entry name" value="NAD(P)-binding Rossmann-fold domains"/>
    <property type="match status" value="1"/>
</dbReference>
<protein>
    <submittedName>
        <fullName evidence="2">Putative 3-hydroxyacyl-coa dehydrogenase</fullName>
    </submittedName>
</protein>
<proteinExistence type="evidence at transcript level"/>